<feature type="transmembrane region" description="Helical" evidence="1">
    <location>
        <begin position="73"/>
        <end position="91"/>
    </location>
</feature>
<feature type="domain" description="Protein FecR C-terminal" evidence="3">
    <location>
        <begin position="292"/>
        <end position="359"/>
    </location>
</feature>
<dbReference type="GO" id="GO:0016989">
    <property type="term" value="F:sigma factor antagonist activity"/>
    <property type="evidence" value="ECO:0007669"/>
    <property type="project" value="TreeGrafter"/>
</dbReference>
<organism evidence="4 5">
    <name type="scientific">Mucilaginibacter corticis</name>
    <dbReference type="NCBI Taxonomy" id="2597670"/>
    <lineage>
        <taxon>Bacteria</taxon>
        <taxon>Pseudomonadati</taxon>
        <taxon>Bacteroidota</taxon>
        <taxon>Sphingobacteriia</taxon>
        <taxon>Sphingobacteriales</taxon>
        <taxon>Sphingobacteriaceae</taxon>
        <taxon>Mucilaginibacter</taxon>
    </lineage>
</organism>
<sequence>MTRKKQFLELVKKYQNGTLSAEERRLLDAWYNRYGEESKDELDEAGLAETESLLRGRLPLAPPAKIRRLWPRIAAAASILLILSAGAFLIIQKQAKPVIIAQHDIAPGHNRATLTLAGGKQIALTKKSNGTLAVQGATTIIAGGGAVTYTIVDKENMVSYNTLSTARGEASPFPLVLADGTKVWLNAQSKLTFPTVFNGKERIVELTGEAYFEVKHNAAQPFKVKTANQTVEDLGTAFNVSAYIDEKATLTTLVEGSVKVNNKVLKPGQQTDGEKITEVNTSQYLAWKNGDFDFENNDIRTIMRQLGRWYEMDVDYQGTISTDGFSSLISRQHNISSVLKLLERTGGVHFKITGRRVTVSQ</sequence>
<dbReference type="Proteomes" id="UP000318733">
    <property type="component" value="Unassembled WGS sequence"/>
</dbReference>
<proteinExistence type="predicted"/>
<dbReference type="Pfam" id="PF04773">
    <property type="entry name" value="FecR"/>
    <property type="match status" value="1"/>
</dbReference>
<dbReference type="RefSeq" id="WP_144250569.1">
    <property type="nucleotide sequence ID" value="NZ_VLPK01000006.1"/>
</dbReference>
<keyword evidence="1" id="KW-1133">Transmembrane helix</keyword>
<dbReference type="Pfam" id="PF16344">
    <property type="entry name" value="FecR_C"/>
    <property type="match status" value="1"/>
</dbReference>
<evidence type="ECO:0000259" key="3">
    <source>
        <dbReference type="Pfam" id="PF16344"/>
    </source>
</evidence>
<gene>
    <name evidence="4" type="ORF">FO440_22500</name>
</gene>
<keyword evidence="5" id="KW-1185">Reference proteome</keyword>
<keyword evidence="1" id="KW-0812">Transmembrane</keyword>
<keyword evidence="1" id="KW-0472">Membrane</keyword>
<dbReference type="InterPro" id="IPR006860">
    <property type="entry name" value="FecR"/>
</dbReference>
<feature type="domain" description="FecR protein" evidence="2">
    <location>
        <begin position="174"/>
        <end position="259"/>
    </location>
</feature>
<reference evidence="4 5" key="1">
    <citation type="submission" date="2019-07" db="EMBL/GenBank/DDBJ databases">
        <authorList>
            <person name="Huq M.A."/>
        </authorList>
    </citation>
    <scope>NUCLEOTIDE SEQUENCE [LARGE SCALE GENOMIC DNA]</scope>
    <source>
        <strain evidence="4 5">MAH-19</strain>
    </source>
</reference>
<accession>A0A556M9R2</accession>
<evidence type="ECO:0000259" key="2">
    <source>
        <dbReference type="Pfam" id="PF04773"/>
    </source>
</evidence>
<dbReference type="EMBL" id="VLPK01000006">
    <property type="protein sequence ID" value="TSJ36601.1"/>
    <property type="molecule type" value="Genomic_DNA"/>
</dbReference>
<dbReference type="PANTHER" id="PTHR30273:SF2">
    <property type="entry name" value="PROTEIN FECR"/>
    <property type="match status" value="1"/>
</dbReference>
<dbReference type="PANTHER" id="PTHR30273">
    <property type="entry name" value="PERIPLASMIC SIGNAL SENSOR AND SIGMA FACTOR ACTIVATOR FECR-RELATED"/>
    <property type="match status" value="1"/>
</dbReference>
<dbReference type="Gene3D" id="3.55.50.30">
    <property type="match status" value="1"/>
</dbReference>
<evidence type="ECO:0000256" key="1">
    <source>
        <dbReference type="SAM" id="Phobius"/>
    </source>
</evidence>
<name>A0A556M9R2_9SPHI</name>
<dbReference type="OrthoDB" id="1099963at2"/>
<protein>
    <submittedName>
        <fullName evidence="4">FecR family protein</fullName>
    </submittedName>
</protein>
<dbReference type="PIRSF" id="PIRSF018266">
    <property type="entry name" value="FecR"/>
    <property type="match status" value="1"/>
</dbReference>
<dbReference type="InterPro" id="IPR032508">
    <property type="entry name" value="FecR_C"/>
</dbReference>
<evidence type="ECO:0000313" key="5">
    <source>
        <dbReference type="Proteomes" id="UP000318733"/>
    </source>
</evidence>
<dbReference type="InterPro" id="IPR012373">
    <property type="entry name" value="Ferrdict_sens_TM"/>
</dbReference>
<dbReference type="AlphaFoldDB" id="A0A556M9R2"/>
<evidence type="ECO:0000313" key="4">
    <source>
        <dbReference type="EMBL" id="TSJ36601.1"/>
    </source>
</evidence>
<dbReference type="Gene3D" id="2.60.120.1440">
    <property type="match status" value="1"/>
</dbReference>
<comment type="caution">
    <text evidence="4">The sequence shown here is derived from an EMBL/GenBank/DDBJ whole genome shotgun (WGS) entry which is preliminary data.</text>
</comment>